<dbReference type="EMBL" id="LAZR01056001">
    <property type="protein sequence ID" value="KKK75132.1"/>
    <property type="molecule type" value="Genomic_DNA"/>
</dbReference>
<evidence type="ECO:0008006" key="2">
    <source>
        <dbReference type="Google" id="ProtNLM"/>
    </source>
</evidence>
<proteinExistence type="predicted"/>
<dbReference type="PROSITE" id="PS51257">
    <property type="entry name" value="PROKAR_LIPOPROTEIN"/>
    <property type="match status" value="1"/>
</dbReference>
<gene>
    <name evidence="1" type="ORF">LCGC14_2876830</name>
</gene>
<accession>A0A0F8Y194</accession>
<dbReference type="AlphaFoldDB" id="A0A0F8Y194"/>
<name>A0A0F8Y194_9ZZZZ</name>
<sequence>MIRFVLPLMLPLVLGGCMGGDFLARAYIDAAYLQITASDYVREVHALRQMIRQECEASLLRSIHELRDTNDEEGLRKLLAKSYPDLVTVGMFKAARDVQESILSKAPGCG</sequence>
<protein>
    <recommendedName>
        <fullName evidence="2">Lipoprotein</fullName>
    </recommendedName>
</protein>
<reference evidence="1" key="1">
    <citation type="journal article" date="2015" name="Nature">
        <title>Complex archaea that bridge the gap between prokaryotes and eukaryotes.</title>
        <authorList>
            <person name="Spang A."/>
            <person name="Saw J.H."/>
            <person name="Jorgensen S.L."/>
            <person name="Zaremba-Niedzwiedzka K."/>
            <person name="Martijn J."/>
            <person name="Lind A.E."/>
            <person name="van Eijk R."/>
            <person name="Schleper C."/>
            <person name="Guy L."/>
            <person name="Ettema T.J."/>
        </authorList>
    </citation>
    <scope>NUCLEOTIDE SEQUENCE</scope>
</reference>
<organism evidence="1">
    <name type="scientific">marine sediment metagenome</name>
    <dbReference type="NCBI Taxonomy" id="412755"/>
    <lineage>
        <taxon>unclassified sequences</taxon>
        <taxon>metagenomes</taxon>
        <taxon>ecological metagenomes</taxon>
    </lineage>
</organism>
<evidence type="ECO:0000313" key="1">
    <source>
        <dbReference type="EMBL" id="KKK75132.1"/>
    </source>
</evidence>
<comment type="caution">
    <text evidence="1">The sequence shown here is derived from an EMBL/GenBank/DDBJ whole genome shotgun (WGS) entry which is preliminary data.</text>
</comment>